<evidence type="ECO:0000256" key="4">
    <source>
        <dbReference type="ARBA" id="ARBA00023157"/>
    </source>
</evidence>
<gene>
    <name evidence="8" type="ORF">U5822_18000</name>
</gene>
<dbReference type="InterPro" id="IPR003644">
    <property type="entry name" value="Calx_beta"/>
</dbReference>
<keyword evidence="2" id="KW-0677">Repeat</keyword>
<keyword evidence="3" id="KW-0106">Calcium</keyword>
<dbReference type="Pfam" id="PF03160">
    <property type="entry name" value="Calx-beta"/>
    <property type="match status" value="1"/>
</dbReference>
<sequence>MMQALFRLLGRTVCLRRLVVCLLALFPGYVFAVCSADYHGLATINEVFKLGEGGKNQGGTKQGGNKRFVELKLLTSAISASEYDQWQVQTCAEGGTNNNPTEVCSAPISLSAADDSTYPWIVIGESLLSNSEINLQKMDILLTDGGGATIDYLSIDGFDELEDENCTPAFDWEFDPRNGNSTKNVKRQPDGTGDWDSAPGNSDKDSEGDTNDGGPEGPDISVSSATVFPGETAEFVISLAEAASEELTVEYATRDDSAEDGRDFDGQAGTVTFAPGTTSITVSVPTIVTGDRDGKRFFLDLSNPSAGQLTSQIGVGYILPEPNGYWRLESPGWSDAPGEVLDYSGNDLNGRARNGAQAAKTSPALANNPGTCGYAEFNGTDQYVEIPDNQALDLKDELTVSAWIYTREFPTGGRLKTIVSKDENYEFHLNASGEIYWWWRTTNGWTRSLTTAGANLALNTWHHVAITYAQGRQRIYVDGQLRASSSSFGELRRNNDPFQIGQDQGYFGRYFNGFIDEVRVYETALPATGIEALRLRRHVCAQNLGTLAMPTPGTASVCKPVSLTLSAKDGDGDLLTDYDGTVLLSTSSGHGDWSVLEGAGTLTPSVDDDDNGRAAYRFNAADGGEVRLALLNTHPDRLTITARDSDADVTLTTPVIEFLSSTLLIEPLSSLGDDIIAGRRHGFFVSLVRQDPDDGSCGVDEGYDGLFSLKAWLARSANDPGGQAPALRGDSTLSGVPDSKPGSGNLDLRFNEGVASFELDTFDVGAYSLNLLDDGSGHAVDEAGEPLAIGSSLSTPPWVVRPFAFSVVASDASGGANPGAVSPTGPTFVTAGSPFNLRVAARLYQSSDDNDGDGIADDGALLTDNAIAQSFGQSGTEVNLVSGLRLPAGGADPGLSGNLPILSGFAGGAAAKDFVFNEVGIIEVTASVSGGDYLGMGPSRTGRIRGQSGPIGRFYPADFLVTVADAGALAPSCSAGATAFTYVGEAIDYALAPEFRIEPVTEAGGVTRNYQGSFRHLESSEVTLEYPGADTNNGLTVSVDTETASLLENGDGTLRFTLGADQFTYLKVPASRVAPFTASLALNVSGILETLDDVTSSSVPVTASPSGVLVKYGRLHLDNSYGPETDPLIVPLQLQYFNGSSFVLNTDDSCWAYNTGSDASVNPTGLTSVEGEAGTVSAGTPPGARQLRLSAPGEGNTGEVTVTYAVPDWLKDDLDGDGALDAPAALATFGVYRGHDRVIYWQER</sequence>
<organism evidence="8 9">
    <name type="scientific">Marinobacter qingdaonensis</name>
    <dbReference type="NCBI Taxonomy" id="3108486"/>
    <lineage>
        <taxon>Bacteria</taxon>
        <taxon>Pseudomonadati</taxon>
        <taxon>Pseudomonadota</taxon>
        <taxon>Gammaproteobacteria</taxon>
        <taxon>Pseudomonadales</taxon>
        <taxon>Marinobacteraceae</taxon>
        <taxon>Marinobacter</taxon>
    </lineage>
</organism>
<dbReference type="RefSeq" id="WP_322857062.1">
    <property type="nucleotide sequence ID" value="NZ_JAYDCJ010000005.1"/>
</dbReference>
<dbReference type="InterPro" id="IPR006558">
    <property type="entry name" value="LamG-like"/>
</dbReference>
<comment type="caution">
    <text evidence="8">The sequence shown here is derived from an EMBL/GenBank/DDBJ whole genome shotgun (WGS) entry which is preliminary data.</text>
</comment>
<dbReference type="SUPFAM" id="SSF49899">
    <property type="entry name" value="Concanavalin A-like lectins/glucanases"/>
    <property type="match status" value="1"/>
</dbReference>
<dbReference type="InterPro" id="IPR038081">
    <property type="entry name" value="CalX-like_sf"/>
</dbReference>
<protein>
    <submittedName>
        <fullName evidence="8">DUF6701 domain-containing protein</fullName>
    </submittedName>
</protein>
<dbReference type="PANTHER" id="PTHR47635">
    <property type="entry name" value="CUB DOMAIN-CONTAINING PROTEIN"/>
    <property type="match status" value="1"/>
</dbReference>
<dbReference type="Pfam" id="PF20419">
    <property type="entry name" value="DUF6701"/>
    <property type="match status" value="1"/>
</dbReference>
<keyword evidence="9" id="KW-1185">Reference proteome</keyword>
<dbReference type="InterPro" id="IPR013320">
    <property type="entry name" value="ConA-like_dom_sf"/>
</dbReference>
<evidence type="ECO:0000256" key="1">
    <source>
        <dbReference type="ARBA" id="ARBA00022729"/>
    </source>
</evidence>
<feature type="region of interest" description="Disordered" evidence="5">
    <location>
        <begin position="169"/>
        <end position="224"/>
    </location>
</feature>
<evidence type="ECO:0000256" key="6">
    <source>
        <dbReference type="SAM" id="SignalP"/>
    </source>
</evidence>
<keyword evidence="4" id="KW-1015">Disulfide bond</keyword>
<dbReference type="Pfam" id="PF13385">
    <property type="entry name" value="Laminin_G_3"/>
    <property type="match status" value="1"/>
</dbReference>
<dbReference type="Gene3D" id="2.60.120.200">
    <property type="match status" value="1"/>
</dbReference>
<dbReference type="EMBL" id="JAYDCJ010000005">
    <property type="protein sequence ID" value="MEA1082564.1"/>
    <property type="molecule type" value="Genomic_DNA"/>
</dbReference>
<evidence type="ECO:0000313" key="9">
    <source>
        <dbReference type="Proteomes" id="UP001305746"/>
    </source>
</evidence>
<feature type="signal peptide" evidence="6">
    <location>
        <begin position="1"/>
        <end position="32"/>
    </location>
</feature>
<dbReference type="InterPro" id="IPR046524">
    <property type="entry name" value="DUF6701"/>
</dbReference>
<dbReference type="SUPFAM" id="SSF141072">
    <property type="entry name" value="CalX-like"/>
    <property type="match status" value="1"/>
</dbReference>
<dbReference type="SMART" id="SM00560">
    <property type="entry name" value="LamGL"/>
    <property type="match status" value="1"/>
</dbReference>
<accession>A0ABU5P3C2</accession>
<proteinExistence type="predicted"/>
<evidence type="ECO:0000259" key="7">
    <source>
        <dbReference type="SMART" id="SM00560"/>
    </source>
</evidence>
<feature type="domain" description="LamG-like jellyroll fold" evidence="7">
    <location>
        <begin position="396"/>
        <end position="528"/>
    </location>
</feature>
<keyword evidence="1 6" id="KW-0732">Signal</keyword>
<feature type="region of interest" description="Disordered" evidence="5">
    <location>
        <begin position="720"/>
        <end position="740"/>
    </location>
</feature>
<name>A0ABU5P3C2_9GAMM</name>
<feature type="chain" id="PRO_5045175839" evidence="6">
    <location>
        <begin position="33"/>
        <end position="1244"/>
    </location>
</feature>
<evidence type="ECO:0000313" key="8">
    <source>
        <dbReference type="EMBL" id="MEA1082564.1"/>
    </source>
</evidence>
<evidence type="ECO:0000256" key="3">
    <source>
        <dbReference type="ARBA" id="ARBA00022837"/>
    </source>
</evidence>
<evidence type="ECO:0000256" key="2">
    <source>
        <dbReference type="ARBA" id="ARBA00022737"/>
    </source>
</evidence>
<dbReference type="Gene3D" id="2.60.40.2030">
    <property type="match status" value="1"/>
</dbReference>
<dbReference type="PANTHER" id="PTHR47635:SF2">
    <property type="entry name" value="LAMG-LIKE JELLYROLL FOLD DOMAIN-CONTAINING PROTEIN"/>
    <property type="match status" value="1"/>
</dbReference>
<evidence type="ECO:0000256" key="5">
    <source>
        <dbReference type="SAM" id="MobiDB-lite"/>
    </source>
</evidence>
<reference evidence="8 9" key="1">
    <citation type="submission" date="2023-12" db="EMBL/GenBank/DDBJ databases">
        <title>Marinobacter qingdaonensis sp. nov., isolated from the intertidal sediment of Qingdao, PR China.</title>
        <authorList>
            <person name="Li Y."/>
        </authorList>
    </citation>
    <scope>NUCLEOTIDE SEQUENCE [LARGE SCALE GENOMIC DNA]</scope>
    <source>
        <strain evidence="8 9">ASW11-75</strain>
    </source>
</reference>
<dbReference type="Proteomes" id="UP001305746">
    <property type="component" value="Unassembled WGS sequence"/>
</dbReference>